<dbReference type="Pfam" id="PF03354">
    <property type="entry name" value="TerL_ATPase"/>
    <property type="match status" value="1"/>
</dbReference>
<dbReference type="InterPro" id="IPR005021">
    <property type="entry name" value="Terminase_largesu-like"/>
</dbReference>
<reference evidence="3" key="1">
    <citation type="submission" date="2024-05" db="EMBL/GenBank/DDBJ databases">
        <title>Whole-Genome Sequence of CFS9, a Potential Fish Probiotic Isolated from the Body Surface of Silurus asotus.</title>
        <authorList>
            <person name="Kojima M."/>
            <person name="Tobioka K."/>
            <person name="Yokota K."/>
            <person name="Nakatani H."/>
            <person name="Hori K."/>
            <person name="Tamaru Y."/>
            <person name="Okazaki F."/>
        </authorList>
    </citation>
    <scope>NUCLEOTIDE SEQUENCE</scope>
    <source>
        <strain evidence="3">CFS9</strain>
    </source>
</reference>
<evidence type="ECO:0000259" key="1">
    <source>
        <dbReference type="Pfam" id="PF03354"/>
    </source>
</evidence>
<dbReference type="RefSeq" id="WP_369616926.1">
    <property type="nucleotide sequence ID" value="NZ_AP031573.1"/>
</dbReference>
<accession>A0AAT9GWU3</accession>
<dbReference type="PANTHER" id="PTHR41287">
    <property type="match status" value="1"/>
</dbReference>
<evidence type="ECO:0000259" key="2">
    <source>
        <dbReference type="Pfam" id="PF20441"/>
    </source>
</evidence>
<feature type="domain" description="Terminase large subunit-like endonuclease" evidence="2">
    <location>
        <begin position="269"/>
        <end position="554"/>
    </location>
</feature>
<dbReference type="PANTHER" id="PTHR41287:SF1">
    <property type="entry name" value="PROTEIN YMFN"/>
    <property type="match status" value="1"/>
</dbReference>
<organism evidence="3">
    <name type="scientific">Flavobacterium sp. CFS9</name>
    <dbReference type="NCBI Taxonomy" id="3143118"/>
    <lineage>
        <taxon>Bacteria</taxon>
        <taxon>Pseudomonadati</taxon>
        <taxon>Bacteroidota</taxon>
        <taxon>Flavobacteriia</taxon>
        <taxon>Flavobacteriales</taxon>
        <taxon>Flavobacteriaceae</taxon>
        <taxon>Flavobacterium</taxon>
    </lineage>
</organism>
<dbReference type="InterPro" id="IPR046461">
    <property type="entry name" value="TerL_ATPase"/>
</dbReference>
<proteinExistence type="predicted"/>
<dbReference type="InterPro" id="IPR027417">
    <property type="entry name" value="P-loop_NTPase"/>
</dbReference>
<protein>
    <submittedName>
        <fullName evidence="3">Terminase large subunit</fullName>
    </submittedName>
</protein>
<dbReference type="AlphaFoldDB" id="A0AAT9GWU3"/>
<evidence type="ECO:0000313" key="3">
    <source>
        <dbReference type="EMBL" id="BFM41672.1"/>
    </source>
</evidence>
<gene>
    <name evidence="3" type="ORF">CFS9_03130</name>
</gene>
<dbReference type="EMBL" id="AP031573">
    <property type="protein sequence ID" value="BFM41672.1"/>
    <property type="molecule type" value="Genomic_DNA"/>
</dbReference>
<feature type="domain" description="Terminase large subunit-like ATPase" evidence="1">
    <location>
        <begin position="83"/>
        <end position="257"/>
    </location>
</feature>
<dbReference type="Gene3D" id="3.40.50.300">
    <property type="entry name" value="P-loop containing nucleotide triphosphate hydrolases"/>
    <property type="match status" value="1"/>
</dbReference>
<name>A0AAT9GWU3_9FLAO</name>
<dbReference type="Pfam" id="PF20441">
    <property type="entry name" value="TerL_nuclease"/>
    <property type="match status" value="1"/>
</dbReference>
<sequence length="577" mass="66256">MEITEKMLYSVPFQYANDVRTGKIVTGKRIKQAVERFYKWIETADQDGFYLDHNKGMRVINFFPEFLNHTKGKMAGQPFVLAPFQQFTMYNVFGWINEKNGYRRINTVYDKRAKKNGKTAEMAGLALYCMSFDLEMEAEIYVAATKEDQARLCWKQAKMYIESPVSNSALRKMGFFCRQKIIGFTKTNSTLMALGGDSNTQDGINCHVGIIDEYHAHKDDTVKENCESSTVQRTQALIYHITTAGSNVQSACKNYEDSVIEVLEGRNVDDSLWIMIHNIDKEDLETEESWMNEGLWIKANPLLFQGLAIDAIRKEFTKAMNQPSKRRNFKTKNLNIWVDELSEWIYNEDWMKNKVDIIPAVKFTQFGCFGGLDLSKTIDLSAYVLVSEPDENEERYLKCWFFCPKDTIIKRSKEDRVPYQYWADNGWLIATPGNVIDYNVIQDVIKDTYYKYNVQRLEFDPYNATKLTQDLDAEGYNVSEFSQAIGTISAPTKEFEKLVLSGKLKHDGNPVLAWMLASCVIYYDANDNMKVHKGRSGANGRRVDGIIATINAIGGSMSEPEETNESYYNNPDNVFEC</sequence>
<dbReference type="InterPro" id="IPR046462">
    <property type="entry name" value="TerL_nuclease"/>
</dbReference>
<dbReference type="GO" id="GO:0004519">
    <property type="term" value="F:endonuclease activity"/>
    <property type="evidence" value="ECO:0007669"/>
    <property type="project" value="InterPro"/>
</dbReference>